<evidence type="ECO:0000259" key="6">
    <source>
        <dbReference type="PROSITE" id="PS50893"/>
    </source>
</evidence>
<evidence type="ECO:0000256" key="1">
    <source>
        <dbReference type="ARBA" id="ARBA00005417"/>
    </source>
</evidence>
<feature type="compositionally biased region" description="Acidic residues" evidence="5">
    <location>
        <begin position="318"/>
        <end position="348"/>
    </location>
</feature>
<dbReference type="GeneID" id="56080409"/>
<evidence type="ECO:0000256" key="4">
    <source>
        <dbReference type="ARBA" id="ARBA00022840"/>
    </source>
</evidence>
<keyword evidence="4 7" id="KW-0067">ATP-binding</keyword>
<evidence type="ECO:0000313" key="8">
    <source>
        <dbReference type="Proteomes" id="UP000509667"/>
    </source>
</evidence>
<organism evidence="7 8">
    <name type="scientific">Halosimplex rubrum</name>
    <dbReference type="NCBI Taxonomy" id="869889"/>
    <lineage>
        <taxon>Archaea</taxon>
        <taxon>Methanobacteriati</taxon>
        <taxon>Methanobacteriota</taxon>
        <taxon>Stenosarchaea group</taxon>
        <taxon>Halobacteria</taxon>
        <taxon>Halobacteriales</taxon>
        <taxon>Haloarculaceae</taxon>
        <taxon>Halosimplex</taxon>
    </lineage>
</organism>
<proteinExistence type="inferred from homology"/>
<dbReference type="Pfam" id="PF13732">
    <property type="entry name" value="DrrA1-3_C"/>
    <property type="match status" value="1"/>
</dbReference>
<gene>
    <name evidence="7" type="ORF">HZS55_21060</name>
</gene>
<accession>A0A7D5T0L3</accession>
<evidence type="ECO:0000313" key="7">
    <source>
        <dbReference type="EMBL" id="QLH79631.1"/>
    </source>
</evidence>
<protein>
    <submittedName>
        <fullName evidence="7">ABC transporter ATP-binding protein</fullName>
    </submittedName>
</protein>
<dbReference type="PROSITE" id="PS50893">
    <property type="entry name" value="ABC_TRANSPORTER_2"/>
    <property type="match status" value="1"/>
</dbReference>
<dbReference type="CDD" id="cd03230">
    <property type="entry name" value="ABC_DR_subfamily_A"/>
    <property type="match status" value="1"/>
</dbReference>
<keyword evidence="3" id="KW-0547">Nucleotide-binding</keyword>
<dbReference type="InterPro" id="IPR003593">
    <property type="entry name" value="AAA+_ATPase"/>
</dbReference>
<dbReference type="GO" id="GO:0005524">
    <property type="term" value="F:ATP binding"/>
    <property type="evidence" value="ECO:0007669"/>
    <property type="project" value="UniProtKB-KW"/>
</dbReference>
<dbReference type="OrthoDB" id="87732at2157"/>
<comment type="similarity">
    <text evidence="1">Belongs to the ABC transporter superfamily.</text>
</comment>
<dbReference type="InterPro" id="IPR027417">
    <property type="entry name" value="P-loop_NTPase"/>
</dbReference>
<keyword evidence="8" id="KW-1185">Reference proteome</keyword>
<dbReference type="AlphaFoldDB" id="A0A7D5T0L3"/>
<keyword evidence="2" id="KW-0813">Transport</keyword>
<dbReference type="PANTHER" id="PTHR43335:SF4">
    <property type="entry name" value="ABC TRANSPORTER, ATP-BINDING PROTEIN"/>
    <property type="match status" value="1"/>
</dbReference>
<dbReference type="Pfam" id="PF00005">
    <property type="entry name" value="ABC_tran"/>
    <property type="match status" value="1"/>
</dbReference>
<dbReference type="Proteomes" id="UP000509667">
    <property type="component" value="Chromosome"/>
</dbReference>
<dbReference type="PANTHER" id="PTHR43335">
    <property type="entry name" value="ABC TRANSPORTER, ATP-BINDING PROTEIN"/>
    <property type="match status" value="1"/>
</dbReference>
<evidence type="ECO:0000256" key="3">
    <source>
        <dbReference type="ARBA" id="ARBA00022741"/>
    </source>
</evidence>
<dbReference type="GO" id="GO:0016887">
    <property type="term" value="F:ATP hydrolysis activity"/>
    <property type="evidence" value="ECO:0007669"/>
    <property type="project" value="InterPro"/>
</dbReference>
<dbReference type="KEGG" id="hrr:HZS55_21060"/>
<dbReference type="EMBL" id="CP058910">
    <property type="protein sequence ID" value="QLH79631.1"/>
    <property type="molecule type" value="Genomic_DNA"/>
</dbReference>
<dbReference type="SUPFAM" id="SSF52540">
    <property type="entry name" value="P-loop containing nucleoside triphosphate hydrolases"/>
    <property type="match status" value="1"/>
</dbReference>
<dbReference type="InterPro" id="IPR003439">
    <property type="entry name" value="ABC_transporter-like_ATP-bd"/>
</dbReference>
<name>A0A7D5T0L3_9EURY</name>
<dbReference type="RefSeq" id="WP_179909496.1">
    <property type="nucleotide sequence ID" value="NZ_CP058910.1"/>
</dbReference>
<evidence type="ECO:0000256" key="2">
    <source>
        <dbReference type="ARBA" id="ARBA00022448"/>
    </source>
</evidence>
<dbReference type="InterPro" id="IPR025302">
    <property type="entry name" value="DrrA1/2-like_C"/>
</dbReference>
<reference evidence="7 8" key="1">
    <citation type="submission" date="2020-07" db="EMBL/GenBank/DDBJ databases">
        <title>Halosimplex pelagicum sp. nov. and Halosimplex rubrum sp. nov., isolated from salted brown alga Laminaria, and emended description of the genus Halosimplex.</title>
        <authorList>
            <person name="Cui H."/>
        </authorList>
    </citation>
    <scope>NUCLEOTIDE SEQUENCE [LARGE SCALE GENOMIC DNA]</scope>
    <source>
        <strain evidence="7 8">R27</strain>
    </source>
</reference>
<dbReference type="Gene3D" id="3.40.50.300">
    <property type="entry name" value="P-loop containing nucleotide triphosphate hydrolases"/>
    <property type="match status" value="1"/>
</dbReference>
<feature type="domain" description="ABC transporter" evidence="6">
    <location>
        <begin position="4"/>
        <end position="230"/>
    </location>
</feature>
<evidence type="ECO:0000256" key="5">
    <source>
        <dbReference type="SAM" id="MobiDB-lite"/>
    </source>
</evidence>
<feature type="region of interest" description="Disordered" evidence="5">
    <location>
        <begin position="306"/>
        <end position="348"/>
    </location>
</feature>
<dbReference type="SMART" id="SM00382">
    <property type="entry name" value="AAA"/>
    <property type="match status" value="1"/>
</dbReference>
<sequence>MPAIELDGVAKRFDDVTALRGVDMTVEDGDVFGFLGPNGAGKTTTIDILLDFVRPTAGSAEVLGMDAREDSEAIRERLGVLPEGYDLYDRLTGRHHIEFVGEAKRADPDPEAIAERVGLDREDLDRTVEGYSRGMAQRLALGMALVGEPDLLILDEPSSGLDPNGARLMRRIVREENERGATVFFSSHILGQVEAVCDRVAILQDGEVIAVDTVEGLREATDTGTRLVVSVAPDDIEAAADAARDVDAVEDAAVEGDDLVVTVDSDAKMTVLTAIEDAGVAVDDFETEEASLEDLFAAYTDAGADAAPAATAGGGSDADADGDDGDDADDADGGAEGEADGEDGGEDR</sequence>